<evidence type="ECO:0000313" key="8">
    <source>
        <dbReference type="Proteomes" id="UP000366051"/>
    </source>
</evidence>
<dbReference type="AlphaFoldDB" id="A0A5Q2N231"/>
<dbReference type="InterPro" id="IPR050078">
    <property type="entry name" value="Ribosomal_L11_MeTrfase_PrmA"/>
</dbReference>
<comment type="catalytic activity">
    <reaction evidence="6">
        <text>L-lysyl-[protein] + 3 S-adenosyl-L-methionine = N(6),N(6),N(6)-trimethyl-L-lysyl-[protein] + 3 S-adenosyl-L-homocysteine + 3 H(+)</text>
        <dbReference type="Rhea" id="RHEA:54192"/>
        <dbReference type="Rhea" id="RHEA-COMP:9752"/>
        <dbReference type="Rhea" id="RHEA-COMP:13826"/>
        <dbReference type="ChEBI" id="CHEBI:15378"/>
        <dbReference type="ChEBI" id="CHEBI:29969"/>
        <dbReference type="ChEBI" id="CHEBI:57856"/>
        <dbReference type="ChEBI" id="CHEBI:59789"/>
        <dbReference type="ChEBI" id="CHEBI:61961"/>
    </reaction>
</comment>
<dbReference type="CDD" id="cd02440">
    <property type="entry name" value="AdoMet_MTases"/>
    <property type="match status" value="1"/>
</dbReference>
<feature type="binding site" evidence="6">
    <location>
        <position position="167"/>
    </location>
    <ligand>
        <name>S-adenosyl-L-methionine</name>
        <dbReference type="ChEBI" id="CHEBI:59789"/>
    </ligand>
</feature>
<feature type="binding site" evidence="6">
    <location>
        <position position="189"/>
    </location>
    <ligand>
        <name>S-adenosyl-L-methionine</name>
        <dbReference type="ChEBI" id="CHEBI:59789"/>
    </ligand>
</feature>
<dbReference type="GO" id="GO:0016279">
    <property type="term" value="F:protein-lysine N-methyltransferase activity"/>
    <property type="evidence" value="ECO:0007669"/>
    <property type="project" value="RHEA"/>
</dbReference>
<dbReference type="GO" id="GO:0005737">
    <property type="term" value="C:cytoplasm"/>
    <property type="evidence" value="ECO:0007669"/>
    <property type="project" value="UniProtKB-SubCell"/>
</dbReference>
<evidence type="ECO:0000256" key="4">
    <source>
        <dbReference type="ARBA" id="ARBA00022679"/>
    </source>
</evidence>
<comment type="function">
    <text evidence="6">Methylates ribosomal protein L11.</text>
</comment>
<keyword evidence="5 6" id="KW-0949">S-adenosyl-L-methionine</keyword>
<protein>
    <recommendedName>
        <fullName evidence="6">Ribosomal protein L11 methyltransferase</fullName>
        <shortName evidence="6">L11 Mtase</shortName>
        <ecNumber evidence="6">2.1.1.-</ecNumber>
    </recommendedName>
</protein>
<dbReference type="NCBIfam" id="TIGR00406">
    <property type="entry name" value="prmA"/>
    <property type="match status" value="1"/>
</dbReference>
<dbReference type="PANTHER" id="PTHR43648:SF1">
    <property type="entry name" value="ELECTRON TRANSFER FLAVOPROTEIN BETA SUBUNIT LYSINE METHYLTRANSFERASE"/>
    <property type="match status" value="1"/>
</dbReference>
<dbReference type="SUPFAM" id="SSF53335">
    <property type="entry name" value="S-adenosyl-L-methionine-dependent methyltransferases"/>
    <property type="match status" value="1"/>
</dbReference>
<evidence type="ECO:0000256" key="6">
    <source>
        <dbReference type="HAMAP-Rule" id="MF_00735"/>
    </source>
</evidence>
<keyword evidence="8" id="KW-1185">Reference proteome</keyword>
<dbReference type="PANTHER" id="PTHR43648">
    <property type="entry name" value="ELECTRON TRANSFER FLAVOPROTEIN BETA SUBUNIT LYSINE METHYLTRANSFERASE"/>
    <property type="match status" value="1"/>
</dbReference>
<evidence type="ECO:0000256" key="5">
    <source>
        <dbReference type="ARBA" id="ARBA00022691"/>
    </source>
</evidence>
<feature type="binding site" evidence="6">
    <location>
        <position position="146"/>
    </location>
    <ligand>
        <name>S-adenosyl-L-methionine</name>
        <dbReference type="ChEBI" id="CHEBI:59789"/>
    </ligand>
</feature>
<feature type="binding site" evidence="6">
    <location>
        <position position="232"/>
    </location>
    <ligand>
        <name>S-adenosyl-L-methionine</name>
        <dbReference type="ChEBI" id="CHEBI:59789"/>
    </ligand>
</feature>
<dbReference type="HAMAP" id="MF_00735">
    <property type="entry name" value="Methyltr_PrmA"/>
    <property type="match status" value="1"/>
</dbReference>
<accession>A0A5Q2N231</accession>
<dbReference type="GO" id="GO:0032259">
    <property type="term" value="P:methylation"/>
    <property type="evidence" value="ECO:0007669"/>
    <property type="project" value="UniProtKB-KW"/>
</dbReference>
<gene>
    <name evidence="6 7" type="primary">prmA</name>
    <name evidence="7" type="ORF">FTV88_1805</name>
</gene>
<sequence>MDALAEIFETVGAVGMVVEDPQLIADYIANNSWDHHDVEIPDVPPGMVRLKAYLPVDSRIDDRLALLQEELIARENTEGWAGHRITFNDLLEEDWANAWKAFFKPEKVGQRIVICPSWENYKAFPDDLVISIDPGMAFGTGNHPTTVMCIRALEDYLYEGDTVIDVGTGSGVLAIAAALLGASSVKAFDNDPIAINVARENIELNNMEYIATVQENDLLQGIEEKPDLLVANIVADVIIRMLPQAAQVLQSGKVFIASGIIQHRLDEVVENITTHGFTVEELISHGEWAAIVSRRE</sequence>
<comment type="subcellular location">
    <subcellularLocation>
        <location evidence="6">Cytoplasm</location>
    </subcellularLocation>
</comment>
<dbReference type="KEGG" id="hcv:FTV88_1805"/>
<dbReference type="EC" id="2.1.1.-" evidence="6"/>
<name>A0A5Q2N231_9FIRM</name>
<evidence type="ECO:0000256" key="2">
    <source>
        <dbReference type="ARBA" id="ARBA00022490"/>
    </source>
</evidence>
<keyword evidence="7" id="KW-0689">Ribosomal protein</keyword>
<evidence type="ECO:0000256" key="3">
    <source>
        <dbReference type="ARBA" id="ARBA00022603"/>
    </source>
</evidence>
<organism evidence="7 8">
    <name type="scientific">Heliorestis convoluta</name>
    <dbReference type="NCBI Taxonomy" id="356322"/>
    <lineage>
        <taxon>Bacteria</taxon>
        <taxon>Bacillati</taxon>
        <taxon>Bacillota</taxon>
        <taxon>Clostridia</taxon>
        <taxon>Eubacteriales</taxon>
        <taxon>Heliobacteriaceae</taxon>
        <taxon>Heliorestis</taxon>
    </lineage>
</organism>
<evidence type="ECO:0000313" key="7">
    <source>
        <dbReference type="EMBL" id="QGG47903.1"/>
    </source>
</evidence>
<proteinExistence type="inferred from homology"/>
<dbReference type="GO" id="GO:0005840">
    <property type="term" value="C:ribosome"/>
    <property type="evidence" value="ECO:0007669"/>
    <property type="project" value="UniProtKB-KW"/>
</dbReference>
<dbReference type="InterPro" id="IPR004498">
    <property type="entry name" value="Ribosomal_PrmA_MeTrfase"/>
</dbReference>
<dbReference type="InterPro" id="IPR029063">
    <property type="entry name" value="SAM-dependent_MTases_sf"/>
</dbReference>
<dbReference type="Proteomes" id="UP000366051">
    <property type="component" value="Chromosome"/>
</dbReference>
<comment type="similarity">
    <text evidence="1 6">Belongs to the methyltransferase superfamily. PrmA family.</text>
</comment>
<keyword evidence="7" id="KW-0687">Ribonucleoprotein</keyword>
<dbReference type="Pfam" id="PF06325">
    <property type="entry name" value="PrmA"/>
    <property type="match status" value="1"/>
</dbReference>
<dbReference type="Gene3D" id="3.40.50.150">
    <property type="entry name" value="Vaccinia Virus protein VP39"/>
    <property type="match status" value="1"/>
</dbReference>
<dbReference type="EMBL" id="CP045875">
    <property type="protein sequence ID" value="QGG47903.1"/>
    <property type="molecule type" value="Genomic_DNA"/>
</dbReference>
<reference evidence="8" key="1">
    <citation type="submission" date="2019-11" db="EMBL/GenBank/DDBJ databases">
        <title>Genome sequence of Heliorestis convoluta strain HH, an alkaliphilic and minimalistic phototrophic bacterium from a soda lake in Egypt.</title>
        <authorList>
            <person name="Dewey E.D."/>
            <person name="Stokes L.M."/>
            <person name="Burchell B.M."/>
            <person name="Shaffer K.N."/>
            <person name="Huntington A.M."/>
            <person name="Baker J.M."/>
            <person name="Nadendla S."/>
            <person name="Giglio M.G."/>
            <person name="Touchman J.W."/>
            <person name="Blankenship R.E."/>
            <person name="Madigan M.T."/>
            <person name="Sattley W.M."/>
        </authorList>
    </citation>
    <scope>NUCLEOTIDE SEQUENCE [LARGE SCALE GENOMIC DNA]</scope>
    <source>
        <strain evidence="8">HH</strain>
    </source>
</reference>
<dbReference type="PIRSF" id="PIRSF000401">
    <property type="entry name" value="RPL11_MTase"/>
    <property type="match status" value="1"/>
</dbReference>
<evidence type="ECO:0000256" key="1">
    <source>
        <dbReference type="ARBA" id="ARBA00009741"/>
    </source>
</evidence>
<keyword evidence="3 6" id="KW-0489">Methyltransferase</keyword>
<keyword evidence="4 6" id="KW-0808">Transferase</keyword>
<keyword evidence="2 6" id="KW-0963">Cytoplasm</keyword>